<dbReference type="Pfam" id="PF00239">
    <property type="entry name" value="Resolvase"/>
    <property type="match status" value="1"/>
</dbReference>
<feature type="region of interest" description="Disordered" evidence="1">
    <location>
        <begin position="101"/>
        <end position="125"/>
    </location>
</feature>
<dbReference type="GO" id="GO:0003677">
    <property type="term" value="F:DNA binding"/>
    <property type="evidence" value="ECO:0007669"/>
    <property type="project" value="InterPro"/>
</dbReference>
<keyword evidence="4" id="KW-1185">Reference proteome</keyword>
<dbReference type="InterPro" id="IPR036162">
    <property type="entry name" value="Resolvase-like_N_sf"/>
</dbReference>
<evidence type="ECO:0000313" key="3">
    <source>
        <dbReference type="EMBL" id="GAB33376.1"/>
    </source>
</evidence>
<protein>
    <recommendedName>
        <fullName evidence="2">Resolvase/invertase-type recombinase catalytic domain-containing protein</fullName>
    </recommendedName>
</protein>
<dbReference type="STRING" id="1108044.GOOTI_063_00470"/>
<organism evidence="3 4">
    <name type="scientific">Gordonia otitidis (strain DSM 44809 / CCUG 52243 / JCM 12355 / NBRC 100426 / IFM 10032)</name>
    <dbReference type="NCBI Taxonomy" id="1108044"/>
    <lineage>
        <taxon>Bacteria</taxon>
        <taxon>Bacillati</taxon>
        <taxon>Actinomycetota</taxon>
        <taxon>Actinomycetes</taxon>
        <taxon>Mycobacteriales</taxon>
        <taxon>Gordoniaceae</taxon>
        <taxon>Gordonia</taxon>
    </lineage>
</organism>
<dbReference type="Gene3D" id="3.40.50.1390">
    <property type="entry name" value="Resolvase, N-terminal catalytic domain"/>
    <property type="match status" value="1"/>
</dbReference>
<dbReference type="EMBL" id="BAFB01000063">
    <property type="protein sequence ID" value="GAB33376.1"/>
    <property type="molecule type" value="Genomic_DNA"/>
</dbReference>
<comment type="caution">
    <text evidence="3">The sequence shown here is derived from an EMBL/GenBank/DDBJ whole genome shotgun (WGS) entry which is preliminary data.</text>
</comment>
<dbReference type="SUPFAM" id="SSF53041">
    <property type="entry name" value="Resolvase-like"/>
    <property type="match status" value="1"/>
</dbReference>
<dbReference type="AlphaFoldDB" id="H5TIR8"/>
<feature type="domain" description="Resolvase/invertase-type recombinase catalytic" evidence="2">
    <location>
        <begin position="33"/>
        <end position="102"/>
    </location>
</feature>
<name>H5TIR8_GORO1</name>
<feature type="compositionally biased region" description="Basic residues" evidence="1">
    <location>
        <begin position="110"/>
        <end position="125"/>
    </location>
</feature>
<reference evidence="3" key="1">
    <citation type="submission" date="2012-02" db="EMBL/GenBank/DDBJ databases">
        <title>Whole genome shotgun sequence of Gordonia otitidis NBRC 100426.</title>
        <authorList>
            <person name="Yoshida I."/>
            <person name="Hosoyama A."/>
            <person name="Tsuchikane K."/>
            <person name="Katsumata H."/>
            <person name="Yamazaki S."/>
            <person name="Fujita N."/>
        </authorList>
    </citation>
    <scope>NUCLEOTIDE SEQUENCE [LARGE SCALE GENOMIC DNA]</scope>
    <source>
        <strain evidence="3">NBRC 100426</strain>
    </source>
</reference>
<accession>H5TIR8</accession>
<evidence type="ECO:0000313" key="4">
    <source>
        <dbReference type="Proteomes" id="UP000005038"/>
    </source>
</evidence>
<dbReference type="CDD" id="cd00338">
    <property type="entry name" value="Ser_Recombinase"/>
    <property type="match status" value="1"/>
</dbReference>
<dbReference type="GO" id="GO:0000150">
    <property type="term" value="F:DNA strand exchange activity"/>
    <property type="evidence" value="ECO:0007669"/>
    <property type="project" value="InterPro"/>
</dbReference>
<gene>
    <name evidence="3" type="ORF">GOOTI_063_00470</name>
</gene>
<sequence>MGSGRSTGHDAERDTRGCRVKSLVIKGWQAVQGSKERQRLDCLEMCARLGITDPAVFVDNDISAYSGKKRPGYLDLLERVKLGPSRIVAWHVDRLYRRPASWKTSSTSWKRTRSRSRPSRAARST</sequence>
<dbReference type="Proteomes" id="UP000005038">
    <property type="component" value="Unassembled WGS sequence"/>
</dbReference>
<dbReference type="InterPro" id="IPR006119">
    <property type="entry name" value="Resolv_N"/>
</dbReference>
<evidence type="ECO:0000256" key="1">
    <source>
        <dbReference type="SAM" id="MobiDB-lite"/>
    </source>
</evidence>
<proteinExistence type="predicted"/>
<evidence type="ECO:0000259" key="2">
    <source>
        <dbReference type="Pfam" id="PF00239"/>
    </source>
</evidence>